<keyword evidence="4 5" id="KW-0472">Membrane</keyword>
<feature type="transmembrane region" description="Helical" evidence="5">
    <location>
        <begin position="32"/>
        <end position="51"/>
    </location>
</feature>
<evidence type="ECO:0000256" key="5">
    <source>
        <dbReference type="SAM" id="Phobius"/>
    </source>
</evidence>
<protein>
    <submittedName>
        <fullName evidence="6">Uncharacterized protein</fullName>
    </submittedName>
</protein>
<comment type="caution">
    <text evidence="6">The sequence shown here is derived from an EMBL/GenBank/DDBJ whole genome shotgun (WGS) entry which is preliminary data.</text>
</comment>
<dbReference type="PANTHER" id="PTHR42723:SF1">
    <property type="entry name" value="CHLOROPHYLL SYNTHASE, CHLOROPLASTIC"/>
    <property type="match status" value="1"/>
</dbReference>
<reference evidence="6 7" key="1">
    <citation type="submission" date="2015-02" db="EMBL/GenBank/DDBJ databases">
        <authorList>
            <person name="Ju K.-S."/>
            <person name="Doroghazi J.R."/>
            <person name="Metcalf W."/>
        </authorList>
    </citation>
    <scope>NUCLEOTIDE SEQUENCE [LARGE SCALE GENOMIC DNA]</scope>
    <source>
        <strain evidence="6 7">ATCC 31215</strain>
    </source>
</reference>
<feature type="transmembrane region" description="Helical" evidence="5">
    <location>
        <begin position="218"/>
        <end position="239"/>
    </location>
</feature>
<feature type="transmembrane region" description="Helical" evidence="5">
    <location>
        <begin position="94"/>
        <end position="110"/>
    </location>
</feature>
<gene>
    <name evidence="6" type="ORF">VM95_04135</name>
</gene>
<dbReference type="Proteomes" id="UP000033699">
    <property type="component" value="Unassembled WGS sequence"/>
</dbReference>
<keyword evidence="7" id="KW-1185">Reference proteome</keyword>
<dbReference type="PATRIC" id="fig|359131.3.peg.4793"/>
<evidence type="ECO:0000256" key="4">
    <source>
        <dbReference type="ARBA" id="ARBA00023136"/>
    </source>
</evidence>
<feature type="transmembrane region" description="Helical" evidence="5">
    <location>
        <begin position="147"/>
        <end position="167"/>
    </location>
</feature>
<name>A0A0F2TN47_STRR3</name>
<comment type="subcellular location">
    <subcellularLocation>
        <location evidence="1">Membrane</location>
        <topology evidence="1">Multi-pass membrane protein</topology>
    </subcellularLocation>
</comment>
<dbReference type="EMBL" id="JZKH01000005">
    <property type="protein sequence ID" value="KJS63157.1"/>
    <property type="molecule type" value="Genomic_DNA"/>
</dbReference>
<evidence type="ECO:0000313" key="7">
    <source>
        <dbReference type="Proteomes" id="UP000033699"/>
    </source>
</evidence>
<feature type="transmembrane region" description="Helical" evidence="5">
    <location>
        <begin position="122"/>
        <end position="141"/>
    </location>
</feature>
<dbReference type="CDD" id="cd13956">
    <property type="entry name" value="PT_UbiA"/>
    <property type="match status" value="1"/>
</dbReference>
<keyword evidence="2 5" id="KW-0812">Transmembrane</keyword>
<evidence type="ECO:0000313" key="6">
    <source>
        <dbReference type="EMBL" id="KJS63157.1"/>
    </source>
</evidence>
<dbReference type="Pfam" id="PF01040">
    <property type="entry name" value="UbiA"/>
    <property type="match status" value="1"/>
</dbReference>
<dbReference type="AlphaFoldDB" id="A0A0F2TN47"/>
<sequence length="276" mass="28779">MQIMFSIRFATAFLLATGNSRVKTGHLLSDGVAWAFGTLFAYVLNGAMDVAEDRLNGSGRPVARGALTPGTALRAAWLCAGLAVLFSLDSPPVLGLLLAYLFCGFAYSAPPFRMTRHSHSTVATVLLLGGLTYAAGCAAAGGHRGAVPVVVFAVAMSLWMGLVGALVKDLSDVRGDQAAGRRTFVVVRGERLARTVCAVNPVLVGVGFLAAARTLAPVLTLPAVVVLAGGLAVAHFSLTTRSDERRGRSRLPYQAFMVTQYAAHLALLGIVVAGVR</sequence>
<accession>A0A0F2TN47</accession>
<evidence type="ECO:0000256" key="1">
    <source>
        <dbReference type="ARBA" id="ARBA00004141"/>
    </source>
</evidence>
<feature type="transmembrane region" description="Helical" evidence="5">
    <location>
        <begin position="251"/>
        <end position="275"/>
    </location>
</feature>
<dbReference type="GO" id="GO:0016020">
    <property type="term" value="C:membrane"/>
    <property type="evidence" value="ECO:0007669"/>
    <property type="project" value="UniProtKB-SubCell"/>
</dbReference>
<proteinExistence type="predicted"/>
<dbReference type="InterPro" id="IPR000537">
    <property type="entry name" value="UbiA_prenyltransferase"/>
</dbReference>
<dbReference type="InterPro" id="IPR050475">
    <property type="entry name" value="Prenyltransferase_related"/>
</dbReference>
<organism evidence="6 7">
    <name type="scientific">Streptomyces rubellomurinus (strain ATCC 31215)</name>
    <dbReference type="NCBI Taxonomy" id="359131"/>
    <lineage>
        <taxon>Bacteria</taxon>
        <taxon>Bacillati</taxon>
        <taxon>Actinomycetota</taxon>
        <taxon>Actinomycetes</taxon>
        <taxon>Kitasatosporales</taxon>
        <taxon>Streptomycetaceae</taxon>
        <taxon>Streptomyces</taxon>
    </lineage>
</organism>
<keyword evidence="3 5" id="KW-1133">Transmembrane helix</keyword>
<evidence type="ECO:0000256" key="3">
    <source>
        <dbReference type="ARBA" id="ARBA00022989"/>
    </source>
</evidence>
<dbReference type="GO" id="GO:0016765">
    <property type="term" value="F:transferase activity, transferring alkyl or aryl (other than methyl) groups"/>
    <property type="evidence" value="ECO:0007669"/>
    <property type="project" value="InterPro"/>
</dbReference>
<feature type="transmembrane region" description="Helical" evidence="5">
    <location>
        <begin position="192"/>
        <end position="212"/>
    </location>
</feature>
<dbReference type="PANTHER" id="PTHR42723">
    <property type="entry name" value="CHLOROPHYLL SYNTHASE"/>
    <property type="match status" value="1"/>
</dbReference>
<dbReference type="Gene3D" id="1.10.357.140">
    <property type="entry name" value="UbiA prenyltransferase"/>
    <property type="match status" value="1"/>
</dbReference>
<evidence type="ECO:0000256" key="2">
    <source>
        <dbReference type="ARBA" id="ARBA00022692"/>
    </source>
</evidence>
<dbReference type="InterPro" id="IPR044878">
    <property type="entry name" value="UbiA_sf"/>
</dbReference>